<evidence type="ECO:0000256" key="1">
    <source>
        <dbReference type="ARBA" id="ARBA00004496"/>
    </source>
</evidence>
<dbReference type="GO" id="GO:0005737">
    <property type="term" value="C:cytoplasm"/>
    <property type="evidence" value="ECO:0007669"/>
    <property type="project" value="UniProtKB-SubCell"/>
</dbReference>
<dbReference type="GO" id="GO:0031267">
    <property type="term" value="F:small GTPase binding"/>
    <property type="evidence" value="ECO:0007669"/>
    <property type="project" value="TreeGrafter"/>
</dbReference>
<dbReference type="Proteomes" id="UP000001396">
    <property type="component" value="Unassembled WGS sequence"/>
</dbReference>
<dbReference type="PANTHER" id="PTHR45653:SF10">
    <property type="entry name" value="MYOBLAST CITY, ISOFORM B"/>
    <property type="match status" value="1"/>
</dbReference>
<dbReference type="STRING" id="670386.D3BPY7"/>
<dbReference type="Gene3D" id="2.60.40.150">
    <property type="entry name" value="C2 domain"/>
    <property type="match status" value="1"/>
</dbReference>
<dbReference type="RefSeq" id="XP_020428670.1">
    <property type="nucleotide sequence ID" value="XM_020581085.1"/>
</dbReference>
<dbReference type="InterPro" id="IPR036028">
    <property type="entry name" value="SH3-like_dom_sf"/>
</dbReference>
<dbReference type="Pfam" id="PF14429">
    <property type="entry name" value="DOCK-C2"/>
    <property type="match status" value="1"/>
</dbReference>
<feature type="domain" description="SH3" evidence="7">
    <location>
        <begin position="15"/>
        <end position="79"/>
    </location>
</feature>
<dbReference type="GO" id="GO:0007264">
    <property type="term" value="P:small GTPase-mediated signal transduction"/>
    <property type="evidence" value="ECO:0007669"/>
    <property type="project" value="InterPro"/>
</dbReference>
<dbReference type="EMBL" id="ADBJ01000047">
    <property type="protein sequence ID" value="EFA76538.1"/>
    <property type="molecule type" value="Genomic_DNA"/>
</dbReference>
<dbReference type="CDD" id="cd08679">
    <property type="entry name" value="C2_DOCK180_related"/>
    <property type="match status" value="1"/>
</dbReference>
<dbReference type="GeneID" id="31365777"/>
<dbReference type="Pfam" id="PF23554">
    <property type="entry name" value="TPR_DOCK"/>
    <property type="match status" value="1"/>
</dbReference>
<dbReference type="AlphaFoldDB" id="D3BPY7"/>
<dbReference type="GO" id="GO:0005085">
    <property type="term" value="F:guanyl-nucleotide exchange factor activity"/>
    <property type="evidence" value="ECO:0007669"/>
    <property type="project" value="InterPro"/>
</dbReference>
<dbReference type="InterPro" id="IPR026791">
    <property type="entry name" value="DOCK"/>
</dbReference>
<dbReference type="GO" id="GO:0005886">
    <property type="term" value="C:plasma membrane"/>
    <property type="evidence" value="ECO:0007669"/>
    <property type="project" value="TreeGrafter"/>
</dbReference>
<dbReference type="InterPro" id="IPR035892">
    <property type="entry name" value="C2_domain_sf"/>
</dbReference>
<evidence type="ECO:0000259" key="7">
    <source>
        <dbReference type="PROSITE" id="PS50002"/>
    </source>
</evidence>
<dbReference type="CDD" id="cd11872">
    <property type="entry name" value="SH3_DOCK_AB"/>
    <property type="match status" value="1"/>
</dbReference>
<dbReference type="InterPro" id="IPR042455">
    <property type="entry name" value="DOCK_N_sub1"/>
</dbReference>
<feature type="region of interest" description="Disordered" evidence="6">
    <location>
        <begin position="204"/>
        <end position="225"/>
    </location>
</feature>
<accession>D3BPY7</accession>
<dbReference type="Pfam" id="PF16172">
    <property type="entry name" value="DOCK_N"/>
    <property type="match status" value="1"/>
</dbReference>
<comment type="similarity">
    <text evidence="5">Belongs to the DOCK family.</text>
</comment>
<reference evidence="9 10" key="1">
    <citation type="journal article" date="2011" name="Genome Res.">
        <title>Phylogeny-wide analysis of social amoeba genomes highlights ancient origins for complex intercellular communication.</title>
        <authorList>
            <person name="Heidel A.J."/>
            <person name="Lawal H.M."/>
            <person name="Felder M."/>
            <person name="Schilde C."/>
            <person name="Helps N.R."/>
            <person name="Tunggal B."/>
            <person name="Rivero F."/>
            <person name="John U."/>
            <person name="Schleicher M."/>
            <person name="Eichinger L."/>
            <person name="Platzer M."/>
            <person name="Noegel A.A."/>
            <person name="Schaap P."/>
            <person name="Gloeckner G."/>
        </authorList>
    </citation>
    <scope>NUCLEOTIDE SEQUENCE [LARGE SCALE GENOMIC DNA]</scope>
    <source>
        <strain evidence="10">ATCC 26659 / Pp 5 / PN500</strain>
    </source>
</reference>
<dbReference type="SMART" id="SM00326">
    <property type="entry name" value="SH3"/>
    <property type="match status" value="1"/>
</dbReference>
<evidence type="ECO:0000259" key="8">
    <source>
        <dbReference type="PROSITE" id="PS51650"/>
    </source>
</evidence>
<dbReference type="InterPro" id="IPR001452">
    <property type="entry name" value="SH3_domain"/>
</dbReference>
<dbReference type="Gene3D" id="2.30.30.40">
    <property type="entry name" value="SH3 Domains"/>
    <property type="match status" value="1"/>
</dbReference>
<feature type="compositionally biased region" description="Polar residues" evidence="6">
    <location>
        <begin position="204"/>
        <end position="219"/>
    </location>
</feature>
<evidence type="ECO:0000313" key="9">
    <source>
        <dbReference type="EMBL" id="EFA76538.1"/>
    </source>
</evidence>
<gene>
    <name evidence="9" type="primary">docD</name>
    <name evidence="9" type="ORF">PPL_10306</name>
</gene>
<dbReference type="InterPro" id="IPR027007">
    <property type="entry name" value="C2_DOCK-type_domain"/>
</dbReference>
<organism evidence="9 10">
    <name type="scientific">Heterostelium pallidum (strain ATCC 26659 / Pp 5 / PN500)</name>
    <name type="common">Cellular slime mold</name>
    <name type="synonym">Polysphondylium pallidum</name>
    <dbReference type="NCBI Taxonomy" id="670386"/>
    <lineage>
        <taxon>Eukaryota</taxon>
        <taxon>Amoebozoa</taxon>
        <taxon>Evosea</taxon>
        <taxon>Eumycetozoa</taxon>
        <taxon>Dictyostelia</taxon>
        <taxon>Acytosteliales</taxon>
        <taxon>Acytosteliaceae</taxon>
        <taxon>Heterostelium</taxon>
    </lineage>
</organism>
<dbReference type="InterPro" id="IPR056372">
    <property type="entry name" value="TPR_DOCK"/>
</dbReference>
<dbReference type="PANTHER" id="PTHR45653">
    <property type="entry name" value="DEDICATOR OF CYTOKINESIS"/>
    <property type="match status" value="1"/>
</dbReference>
<evidence type="ECO:0000256" key="2">
    <source>
        <dbReference type="ARBA" id="ARBA00022443"/>
    </source>
</evidence>
<feature type="domain" description="C2 DOCK-type" evidence="8">
    <location>
        <begin position="498"/>
        <end position="658"/>
    </location>
</feature>
<protein>
    <submittedName>
        <fullName evidence="9">SH3 domain-containing protein</fullName>
    </submittedName>
</protein>
<dbReference type="InterPro" id="IPR032376">
    <property type="entry name" value="DOCK_N"/>
</dbReference>
<evidence type="ECO:0000256" key="5">
    <source>
        <dbReference type="PROSITE-ProRule" id="PRU00983"/>
    </source>
</evidence>
<dbReference type="PROSITE" id="PS51650">
    <property type="entry name" value="C2_DOCK"/>
    <property type="match status" value="1"/>
</dbReference>
<comment type="subcellular location">
    <subcellularLocation>
        <location evidence="1">Cytoplasm</location>
    </subcellularLocation>
</comment>
<dbReference type="Gene3D" id="1.20.1270.350">
    <property type="entry name" value="Dedicator of cytokinesis N-terminal subdomain"/>
    <property type="match status" value="1"/>
</dbReference>
<keyword evidence="2 4" id="KW-0728">SH3 domain</keyword>
<comment type="caution">
    <text evidence="9">The sequence shown here is derived from an EMBL/GenBank/DDBJ whole genome shotgun (WGS) entry which is preliminary data.</text>
</comment>
<sequence>MSRLFINSVSTWKPVHDTVATAIYSYSPSGENQVALRVGDSIKIEEKSSEWYRGVVVSVIDGTQQRGIFPASYVVVRNTQHDFDVVTNELTQVIREWGMLLLTYFKERRISEYKIMKDRLSLLLDWHSKILSTSITLEVREMLKGKVISKIEEGRRLMGLDMIVRTPSGEPAHENNTGIIQLYRMHQELDTSKTSNYIQRSINQTFSSGNNSKSDTTSGGKMDAKLGQSGEMSPQLAAQFGSGSGANNLMLMKKAANIRANPMRRSMMVLRRETSESGSNVTSSIAAAAAAATTASTHMPNHIFLDLKIFMCSVGEQTELFFSIYNKTEGKFITEEYQVGLTAQGMPHDIDKIGKLSTLFIDISKKELQMDLYLVCRLIRKGKMLTESSKKAGPLLYRRPFGCSVLRIEDAITVGKEMEHTIPIYTSNQESTFALLHEMIIKNPGNLQQVPKAKGICVGMTLLPGELKQVIKENPVLEEVSVTNKLGFPEVIYPGDQRNDLFFTIESGEYSQDRKTSAKNVEIIVQARLENGDLVKDCLFNGDKHRSEYKSVVFYHSNQPHWSETVRVNVPLSILEQVYLVFAIRHCTTSETKEKVPFAMSYLKLTNPDGTVIGNKTHSLCTYKTTKTIEEFLPSLKDPSNKAAIRKGEFTKIKILLCSTMCTQNLSLLTLLKWDQYTGDLGDVLNRFTFVDQIEIIKFMQETFNALFAILEAKKVNDPDLVFNVITWIIGLLVDEKTSRYTNFRPVLDRYIEKHFSSSVAHSLLIGAFRDCTSIHRLGAIRRDTEAVEHGEDERHPQAGGR</sequence>
<evidence type="ECO:0000313" key="10">
    <source>
        <dbReference type="Proteomes" id="UP000001396"/>
    </source>
</evidence>
<evidence type="ECO:0000256" key="3">
    <source>
        <dbReference type="ARBA" id="ARBA00022490"/>
    </source>
</evidence>
<dbReference type="SUPFAM" id="SSF50044">
    <property type="entry name" value="SH3-domain"/>
    <property type="match status" value="1"/>
</dbReference>
<evidence type="ECO:0000256" key="4">
    <source>
        <dbReference type="PROSITE-ProRule" id="PRU00192"/>
    </source>
</evidence>
<keyword evidence="10" id="KW-1185">Reference proteome</keyword>
<dbReference type="PROSITE" id="PS50002">
    <property type="entry name" value="SH3"/>
    <property type="match status" value="1"/>
</dbReference>
<evidence type="ECO:0000256" key="6">
    <source>
        <dbReference type="SAM" id="MobiDB-lite"/>
    </source>
</evidence>
<name>D3BPY7_HETP5</name>
<dbReference type="InParanoid" id="D3BPY7"/>
<keyword evidence="3" id="KW-0963">Cytoplasm</keyword>
<proteinExistence type="inferred from homology"/>